<dbReference type="SMART" id="SM00382">
    <property type="entry name" value="AAA"/>
    <property type="match status" value="1"/>
</dbReference>
<dbReference type="SUPFAM" id="SSF52540">
    <property type="entry name" value="P-loop containing nucleoside triphosphate hydrolases"/>
    <property type="match status" value="1"/>
</dbReference>
<dbReference type="Gene3D" id="3.40.50.300">
    <property type="entry name" value="P-loop containing nucleotide triphosphate hydrolases"/>
    <property type="match status" value="1"/>
</dbReference>
<feature type="domain" description="ABC transporter" evidence="4">
    <location>
        <begin position="3"/>
        <end position="230"/>
    </location>
</feature>
<proteinExistence type="predicted"/>
<evidence type="ECO:0000256" key="2">
    <source>
        <dbReference type="ARBA" id="ARBA00022741"/>
    </source>
</evidence>
<keyword evidence="1" id="KW-0813">Transport</keyword>
<evidence type="ECO:0000313" key="6">
    <source>
        <dbReference type="Proteomes" id="UP001056429"/>
    </source>
</evidence>
<evidence type="ECO:0000256" key="3">
    <source>
        <dbReference type="ARBA" id="ARBA00022840"/>
    </source>
</evidence>
<dbReference type="Pfam" id="PF00005">
    <property type="entry name" value="ABC_tran"/>
    <property type="match status" value="1"/>
</dbReference>
<comment type="caution">
    <text evidence="5">The sequence shown here is derived from an EMBL/GenBank/DDBJ whole genome shotgun (WGS) entry which is preliminary data.</text>
</comment>
<evidence type="ECO:0000259" key="4">
    <source>
        <dbReference type="PROSITE" id="PS50893"/>
    </source>
</evidence>
<dbReference type="InterPro" id="IPR050093">
    <property type="entry name" value="ABC_SmlMolc_Importer"/>
</dbReference>
<reference evidence="5" key="1">
    <citation type="journal article" date="2021" name="mSystems">
        <title>Bacteria and Archaea Synergistically Convert Glycine Betaine to Biogenic Methane in the Formosa Cold Seep of the South China Sea.</title>
        <authorList>
            <person name="Li L."/>
            <person name="Zhang W."/>
            <person name="Zhang S."/>
            <person name="Song L."/>
            <person name="Sun Q."/>
            <person name="Zhang H."/>
            <person name="Xiang H."/>
            <person name="Dong X."/>
        </authorList>
    </citation>
    <scope>NUCLEOTIDE SEQUENCE</scope>
    <source>
        <strain evidence="5">ZWT</strain>
    </source>
</reference>
<evidence type="ECO:0000256" key="1">
    <source>
        <dbReference type="ARBA" id="ARBA00022448"/>
    </source>
</evidence>
<dbReference type="AlphaFoldDB" id="A0A9J6PDC3"/>
<dbReference type="PANTHER" id="PTHR42781:SF9">
    <property type="entry name" value="AMINO ACID ABC TRANSPORTER, ATP-BINDING PROTEIN-RELATED"/>
    <property type="match status" value="1"/>
</dbReference>
<dbReference type="InterPro" id="IPR003439">
    <property type="entry name" value="ABC_transporter-like_ATP-bd"/>
</dbReference>
<dbReference type="PANTHER" id="PTHR42781">
    <property type="entry name" value="SPERMIDINE/PUTRESCINE IMPORT ATP-BINDING PROTEIN POTA"/>
    <property type="match status" value="1"/>
</dbReference>
<sequence length="239" mass="27346">MDIKVSNLKKQYGNKIILDIEKLELKSGKIYGIIGPNGAGKSTLLKIISGLEEPTEGEITINGEKLDNIKMKHITYSNQKPYLYRTTVFNNVSYPLKFRKINKENINSTVNDILREFKIEHIKEQQAVRLSGGETQKVALARALVFNPRCILLDEPTANIDPDYIDLIEKAVIKRNKKNHCTILIITHNISQARRICDEIIFLDKGKVIEFGDMKDIFTNSTNNITRKFLDAEYCVFNK</sequence>
<name>A0A9J6PDC3_9CLOT</name>
<dbReference type="PROSITE" id="PS50893">
    <property type="entry name" value="ABC_TRANSPORTER_2"/>
    <property type="match status" value="1"/>
</dbReference>
<keyword evidence="2" id="KW-0547">Nucleotide-binding</keyword>
<organism evidence="5 6">
    <name type="scientific">Oceanirhabdus seepicola</name>
    <dbReference type="NCBI Taxonomy" id="2828781"/>
    <lineage>
        <taxon>Bacteria</taxon>
        <taxon>Bacillati</taxon>
        <taxon>Bacillota</taxon>
        <taxon>Clostridia</taxon>
        <taxon>Eubacteriales</taxon>
        <taxon>Clostridiaceae</taxon>
        <taxon>Oceanirhabdus</taxon>
    </lineage>
</organism>
<keyword evidence="6" id="KW-1185">Reference proteome</keyword>
<gene>
    <name evidence="5" type="ORF">KDK92_22750</name>
</gene>
<protein>
    <submittedName>
        <fullName evidence="5">ABC transporter ATP-binding protein</fullName>
    </submittedName>
</protein>
<dbReference type="RefSeq" id="WP_250861706.1">
    <property type="nucleotide sequence ID" value="NZ_JAGSOJ010000006.1"/>
</dbReference>
<dbReference type="Proteomes" id="UP001056429">
    <property type="component" value="Unassembled WGS sequence"/>
</dbReference>
<reference evidence="5" key="2">
    <citation type="submission" date="2021-04" db="EMBL/GenBank/DDBJ databases">
        <authorList>
            <person name="Dong X."/>
        </authorList>
    </citation>
    <scope>NUCLEOTIDE SEQUENCE</scope>
    <source>
        <strain evidence="5">ZWT</strain>
    </source>
</reference>
<dbReference type="InterPro" id="IPR003593">
    <property type="entry name" value="AAA+_ATPase"/>
</dbReference>
<keyword evidence="3 5" id="KW-0067">ATP-binding</keyword>
<dbReference type="EMBL" id="JAGSOJ010000006">
    <property type="protein sequence ID" value="MCM1992544.1"/>
    <property type="molecule type" value="Genomic_DNA"/>
</dbReference>
<dbReference type="GO" id="GO:0005524">
    <property type="term" value="F:ATP binding"/>
    <property type="evidence" value="ECO:0007669"/>
    <property type="project" value="UniProtKB-KW"/>
</dbReference>
<accession>A0A9J6PDC3</accession>
<dbReference type="GO" id="GO:0016887">
    <property type="term" value="F:ATP hydrolysis activity"/>
    <property type="evidence" value="ECO:0007669"/>
    <property type="project" value="InterPro"/>
</dbReference>
<evidence type="ECO:0000313" key="5">
    <source>
        <dbReference type="EMBL" id="MCM1992544.1"/>
    </source>
</evidence>
<dbReference type="InterPro" id="IPR027417">
    <property type="entry name" value="P-loop_NTPase"/>
</dbReference>